<feature type="compositionally biased region" description="Polar residues" evidence="5">
    <location>
        <begin position="186"/>
        <end position="196"/>
    </location>
</feature>
<organism evidence="7 8">
    <name type="scientific">SAR86 cluster bacterium SAR86A</name>
    <dbReference type="NCBI Taxonomy" id="1123866"/>
    <lineage>
        <taxon>Bacteria</taxon>
        <taxon>Pseudomonadati</taxon>
        <taxon>Pseudomonadota</taxon>
        <taxon>Gammaproteobacteria</taxon>
        <taxon>SAR86 cluster</taxon>
    </lineage>
</organism>
<feature type="region of interest" description="Disordered" evidence="5">
    <location>
        <begin position="176"/>
        <end position="196"/>
    </location>
</feature>
<dbReference type="Pfam" id="PF02674">
    <property type="entry name" value="Colicin_V"/>
    <property type="match status" value="1"/>
</dbReference>
<sequence>MEALGLNFADWFILVVLVASGLISFSRGFTKEFLSLFLWVAAFIAAISLEYLATPKINEYIGNPEISKILSYVVVFIVFIFIGGILIKFISKIIKWSGASGFDRFLGVLFGLIRGLIVLFVIFLLLPSSLKTTDLINNSKITPLIQKYAPQIEAYFRELVDNRNIVEEALEKIEPLQPKEELVPEPNTNNTKDGDS</sequence>
<name>J4V107_9GAMM</name>
<keyword evidence="3 6" id="KW-1133">Transmembrane helix</keyword>
<reference evidence="7 8" key="1">
    <citation type="journal article" date="2012" name="ISME J.">
        <title>Genomic insights to SAR86, an abundant and uncultivated marine bacterial lineage.</title>
        <authorList>
            <person name="Dupont C.L."/>
            <person name="Rusch D.B."/>
            <person name="Yooseph S."/>
            <person name="Lombardo M.J."/>
            <person name="Richter R.A."/>
            <person name="Valas R."/>
            <person name="Novotny M."/>
            <person name="Yee-Greenbaum J."/>
            <person name="Selengut J.D."/>
            <person name="Haft D.H."/>
            <person name="Halpern A.L."/>
            <person name="Lasken R.S."/>
            <person name="Nealson K."/>
            <person name="Friedman R."/>
            <person name="Venter J.C."/>
        </authorList>
    </citation>
    <scope>NUCLEOTIDE SEQUENCE [LARGE SCALE GENOMIC DNA]</scope>
</reference>
<comment type="subcellular location">
    <subcellularLocation>
        <location evidence="1">Membrane</location>
        <topology evidence="1">Multi-pass membrane protein</topology>
    </subcellularLocation>
</comment>
<dbReference type="PANTHER" id="PTHR36926:SF1">
    <property type="entry name" value="COLICIN V PRODUCTION PROTEIN"/>
    <property type="match status" value="1"/>
</dbReference>
<dbReference type="EMBL" id="JH611156">
    <property type="protein sequence ID" value="EJP72267.1"/>
    <property type="molecule type" value="Genomic_DNA"/>
</dbReference>
<evidence type="ECO:0000256" key="4">
    <source>
        <dbReference type="ARBA" id="ARBA00023136"/>
    </source>
</evidence>
<dbReference type="InterPro" id="IPR003825">
    <property type="entry name" value="Colicin-V_CvpA"/>
</dbReference>
<evidence type="ECO:0000256" key="1">
    <source>
        <dbReference type="ARBA" id="ARBA00004141"/>
    </source>
</evidence>
<gene>
    <name evidence="7" type="primary">cvpA</name>
    <name evidence="7" type="ORF">NT01SARS_0765</name>
</gene>
<feature type="transmembrane region" description="Helical" evidence="6">
    <location>
        <begin position="69"/>
        <end position="90"/>
    </location>
</feature>
<dbReference type="GO" id="GO:0016020">
    <property type="term" value="C:membrane"/>
    <property type="evidence" value="ECO:0007669"/>
    <property type="project" value="UniProtKB-SubCell"/>
</dbReference>
<accession>J4V107</accession>
<protein>
    <submittedName>
        <fullName evidence="7">CvpA family protein</fullName>
    </submittedName>
</protein>
<dbReference type="GO" id="GO:0009403">
    <property type="term" value="P:toxin biosynthetic process"/>
    <property type="evidence" value="ECO:0007669"/>
    <property type="project" value="InterPro"/>
</dbReference>
<evidence type="ECO:0000256" key="3">
    <source>
        <dbReference type="ARBA" id="ARBA00022989"/>
    </source>
</evidence>
<evidence type="ECO:0000256" key="6">
    <source>
        <dbReference type="SAM" id="Phobius"/>
    </source>
</evidence>
<dbReference type="STRING" id="1123866.NT01SARS_0765"/>
<keyword evidence="4 6" id="KW-0472">Membrane</keyword>
<evidence type="ECO:0000313" key="7">
    <source>
        <dbReference type="EMBL" id="EJP72267.1"/>
    </source>
</evidence>
<keyword evidence="2 6" id="KW-0812">Transmembrane</keyword>
<feature type="transmembrane region" description="Helical" evidence="6">
    <location>
        <begin position="6"/>
        <end position="26"/>
    </location>
</feature>
<evidence type="ECO:0000313" key="8">
    <source>
        <dbReference type="Proteomes" id="UP000010305"/>
    </source>
</evidence>
<dbReference type="Proteomes" id="UP000010305">
    <property type="component" value="Unassembled WGS sequence"/>
</dbReference>
<proteinExistence type="predicted"/>
<dbReference type="PANTHER" id="PTHR36926">
    <property type="entry name" value="COLICIN V PRODUCTION PROTEIN"/>
    <property type="match status" value="1"/>
</dbReference>
<feature type="transmembrane region" description="Helical" evidence="6">
    <location>
        <begin position="33"/>
        <end position="49"/>
    </location>
</feature>
<feature type="transmembrane region" description="Helical" evidence="6">
    <location>
        <begin position="102"/>
        <end position="126"/>
    </location>
</feature>
<dbReference type="InterPro" id="IPR052719">
    <property type="entry name" value="CvpA-like"/>
</dbReference>
<dbReference type="AlphaFoldDB" id="J4V107"/>
<dbReference type="HOGENOM" id="CLU_092720_2_3_6"/>
<evidence type="ECO:0000256" key="5">
    <source>
        <dbReference type="SAM" id="MobiDB-lite"/>
    </source>
</evidence>
<evidence type="ECO:0000256" key="2">
    <source>
        <dbReference type="ARBA" id="ARBA00022692"/>
    </source>
</evidence>